<evidence type="ECO:0000313" key="2">
    <source>
        <dbReference type="Proteomes" id="UP000632774"/>
    </source>
</evidence>
<proteinExistence type="predicted"/>
<protein>
    <submittedName>
        <fullName evidence="1">RteC domain-containing protein</fullName>
    </submittedName>
</protein>
<dbReference type="Proteomes" id="UP000632774">
    <property type="component" value="Unassembled WGS sequence"/>
</dbReference>
<organism evidence="1 2">
    <name type="scientific">Mucilaginibacter boryungensis</name>
    <dbReference type="NCBI Taxonomy" id="768480"/>
    <lineage>
        <taxon>Bacteria</taxon>
        <taxon>Pseudomonadati</taxon>
        <taxon>Bacteroidota</taxon>
        <taxon>Sphingobacteriia</taxon>
        <taxon>Sphingobacteriales</taxon>
        <taxon>Sphingobacteriaceae</taxon>
        <taxon>Mucilaginibacter</taxon>
    </lineage>
</organism>
<dbReference type="InterPro" id="IPR018534">
    <property type="entry name" value="Tet_reg_excision_RteC"/>
</dbReference>
<gene>
    <name evidence="1" type="ORF">IRJ18_03480</name>
</gene>
<accession>A0ABR9XDD6</accession>
<sequence>MKTITERFFSALEHQLAEISLSGESLIEQYRASIKVSKKAMNKLKSYIASYAFENVAEEVNFFKEIKPKFYSKYIYFINIHNYLLQKPTGGERIQQDYIEMHLTELKTFFDHNRAFYSYYRSGMTQMDEIYYTRGHFDVHAELEDFEEDEQYSTTHDYKLSKIIANEKFQDYLKLELAKIGHEDIMSIGGRKVFPFDHPKWTASPTDAAELLYGLQASCAVNNGQIDIKELVGIWEFVFQMKINEPYHKLYDIAKRQTEMFVFFKRMQDSLWNFIKQKLSKGLPPNKK</sequence>
<dbReference type="Pfam" id="PF09357">
    <property type="entry name" value="RteC"/>
    <property type="match status" value="1"/>
</dbReference>
<evidence type="ECO:0000313" key="1">
    <source>
        <dbReference type="EMBL" id="MBE9665408.1"/>
    </source>
</evidence>
<name>A0ABR9XDD6_9SPHI</name>
<dbReference type="EMBL" id="JADFFM010000001">
    <property type="protein sequence ID" value="MBE9665408.1"/>
    <property type="molecule type" value="Genomic_DNA"/>
</dbReference>
<comment type="caution">
    <text evidence="1">The sequence shown here is derived from an EMBL/GenBank/DDBJ whole genome shotgun (WGS) entry which is preliminary data.</text>
</comment>
<keyword evidence="2" id="KW-1185">Reference proteome</keyword>
<dbReference type="RefSeq" id="WP_194104811.1">
    <property type="nucleotide sequence ID" value="NZ_JADFFM010000001.1"/>
</dbReference>
<reference evidence="1 2" key="1">
    <citation type="submission" date="2020-10" db="EMBL/GenBank/DDBJ databases">
        <title>Mucilaginibacter mali sp. nov., isolated from rhizosphere soil of apple orchard.</title>
        <authorList>
            <person name="Lee J.-S."/>
            <person name="Kim H.S."/>
            <person name="Kim J.-S."/>
        </authorList>
    </citation>
    <scope>NUCLEOTIDE SEQUENCE [LARGE SCALE GENOMIC DNA]</scope>
    <source>
        <strain evidence="1 2">KCTC 23157</strain>
    </source>
</reference>